<evidence type="ECO:0000256" key="2">
    <source>
        <dbReference type="ARBA" id="ARBA00007401"/>
    </source>
</evidence>
<dbReference type="InterPro" id="IPR004199">
    <property type="entry name" value="B-gal_small/dom_5"/>
</dbReference>
<dbReference type="Gene3D" id="2.60.120.260">
    <property type="entry name" value="Galactose-binding domain-like"/>
    <property type="match status" value="1"/>
</dbReference>
<evidence type="ECO:0000259" key="8">
    <source>
        <dbReference type="SMART" id="SM01038"/>
    </source>
</evidence>
<dbReference type="InterPro" id="IPR008979">
    <property type="entry name" value="Galactose-bd-like_sf"/>
</dbReference>
<dbReference type="InterPro" id="IPR006103">
    <property type="entry name" value="Glyco_hydro_2_cat"/>
</dbReference>
<protein>
    <recommendedName>
        <fullName evidence="3">beta-galactosidase</fullName>
        <ecNumber evidence="3">3.2.1.23</ecNumber>
    </recommendedName>
    <alternativeName>
        <fullName evidence="6">Lactase</fullName>
    </alternativeName>
</protein>
<organism evidence="9 10">
    <name type="scientific">Sporothrix stenoceras</name>
    <dbReference type="NCBI Taxonomy" id="5173"/>
    <lineage>
        <taxon>Eukaryota</taxon>
        <taxon>Fungi</taxon>
        <taxon>Dikarya</taxon>
        <taxon>Ascomycota</taxon>
        <taxon>Pezizomycotina</taxon>
        <taxon>Sordariomycetes</taxon>
        <taxon>Sordariomycetidae</taxon>
        <taxon>Ophiostomatales</taxon>
        <taxon>Ophiostomataceae</taxon>
        <taxon>Sporothrix</taxon>
    </lineage>
</organism>
<dbReference type="EMBL" id="JAWCUI010000043">
    <property type="protein sequence ID" value="KAL1892653.1"/>
    <property type="molecule type" value="Genomic_DNA"/>
</dbReference>
<evidence type="ECO:0000313" key="10">
    <source>
        <dbReference type="Proteomes" id="UP001583186"/>
    </source>
</evidence>
<sequence>MADTDTKRGANFAPVVPTPDWNNLAIIHRNTLPPRASFYNYTSTDAALRGDYDDALAHCLSGTWQFKLYPCSWRMPEGVAEQSTLDDLQSLEYTDIAVPGMWQLQEAGRSGVGPRYTNMALPFSVDPPNVPLFNNETGHYVRTFNVPPTLRGHQLRLRFEGVDAAFHVYLNGQAIGFSQGSRNPSEFDITEAVQEENNILSVVVYKWCVGTYFEDQDQWWLSGIFRDVHLLAFPRDVRIEDLKIETHLDAAYIDTVLQVEVRLNAPGTVALSLFDAEGQLVVSDKQTGHVEGNGQDGEGGCHIVFSLPVAHPNLWTAETPYLYKAILSVDSTTQAVSQSVGFRQVDRDHKRGVLLVNGQRIIFRGANRHEHHPLSGRAVPYEFMKTDLLRMKQHNINSIRTAHYPNDYRLYDLADRLGFYVLDEADLETHGFSQVELAALTEKERQLSTKGVISLECGRATEWITNDERYTPVYIDRLRQLVARDKNHACVVMWSLGNESYHGVNTKAAHDWVRAHDTTRPIHYEGDRDAEVVDLYSLMYSPIPDVMALLKDGPHKHKPILLCEYLYGIGNGAGAIAEYIELFHEHPRLQGGFVWQWASQGLLTHDDKTGEPFYGYGGDFHDVINDGRENTHGYNFSDHMTPKPALAELKQAMQPVRVVSASLSAITLQNRYDFAELDHLKCTWCVVRDGAVSEEIELALPECKSGQTVEVPINSVDAQKAAAFDKEAPHAELYMDVAFSLKKDTDWADAGHIVAAAQFRLRGPPPVLAAVSSTTTPRVEQVSPTNVVIHGRTSKWAMDLLAGELLSWTKNGQTVLSAPPKLGFYRPLTDHDEAGSGKLWTAKMLQHVASHTQKVVATEGDGVVGVEVTARAGPPGLEWAFTTTTTYTFGGDDTLRIRVRGTPFGANTPPTLARIGLDLVLDPALDTSSWFGRGPGESYRDRKMSQQVGNWTSPLDKLFTFFEYPQESGNRTDVRHVEFKGGADGLSLSAHFGERDGCSFQASYFDPSDIEHSRHPHELRRLKKSAPRVRLDWVHHGLGTAAIGPDTREEYSLKTEAFDYEVTLS</sequence>
<dbReference type="PROSITE" id="PS00719">
    <property type="entry name" value="GLYCOSYL_HYDROL_F2_1"/>
    <property type="match status" value="1"/>
</dbReference>
<feature type="domain" description="Beta galactosidase small chain/" evidence="8">
    <location>
        <begin position="788"/>
        <end position="1065"/>
    </location>
</feature>
<reference evidence="9 10" key="1">
    <citation type="journal article" date="2024" name="IMA Fungus">
        <title>IMA Genome - F19 : A genome assembly and annotation guide to empower mycologists, including annotated draft genome sequences of Ceratocystis pirilliformis, Diaporthe australafricana, Fusarium ophioides, Paecilomyces lecythidis, and Sporothrix stenoceras.</title>
        <authorList>
            <person name="Aylward J."/>
            <person name="Wilson A.M."/>
            <person name="Visagie C.M."/>
            <person name="Spraker J."/>
            <person name="Barnes I."/>
            <person name="Buitendag C."/>
            <person name="Ceriani C."/>
            <person name="Del Mar Angel L."/>
            <person name="du Plessis D."/>
            <person name="Fuchs T."/>
            <person name="Gasser K."/>
            <person name="Kramer D."/>
            <person name="Li W."/>
            <person name="Munsamy K."/>
            <person name="Piso A."/>
            <person name="Price J.L."/>
            <person name="Sonnekus B."/>
            <person name="Thomas C."/>
            <person name="van der Nest A."/>
            <person name="van Dijk A."/>
            <person name="van Heerden A."/>
            <person name="van Vuuren N."/>
            <person name="Yilmaz N."/>
            <person name="Duong T.A."/>
            <person name="van der Merwe N.A."/>
            <person name="Wingfield M.J."/>
            <person name="Wingfield B.D."/>
        </authorList>
    </citation>
    <scope>NUCLEOTIDE SEQUENCE [LARGE SCALE GENOMIC DNA]</scope>
    <source>
        <strain evidence="9 10">CMW 5346</strain>
    </source>
</reference>
<dbReference type="Pfam" id="PF16353">
    <property type="entry name" value="LacZ_4"/>
    <property type="match status" value="1"/>
</dbReference>
<dbReference type="InterPro" id="IPR014718">
    <property type="entry name" value="GH-type_carb-bd"/>
</dbReference>
<keyword evidence="10" id="KW-1185">Reference proteome</keyword>
<evidence type="ECO:0000256" key="5">
    <source>
        <dbReference type="ARBA" id="ARBA00023295"/>
    </source>
</evidence>
<dbReference type="Pfam" id="PF02836">
    <property type="entry name" value="Glyco_hydro_2_C"/>
    <property type="match status" value="1"/>
</dbReference>
<dbReference type="Proteomes" id="UP001583186">
    <property type="component" value="Unassembled WGS sequence"/>
</dbReference>
<dbReference type="InterPro" id="IPR023230">
    <property type="entry name" value="Glyco_hydro_2_CS"/>
</dbReference>
<evidence type="ECO:0000256" key="4">
    <source>
        <dbReference type="ARBA" id="ARBA00022801"/>
    </source>
</evidence>
<dbReference type="PROSITE" id="PS00608">
    <property type="entry name" value="GLYCOSYL_HYDROL_F2_2"/>
    <property type="match status" value="1"/>
</dbReference>
<dbReference type="InterPro" id="IPR013783">
    <property type="entry name" value="Ig-like_fold"/>
</dbReference>
<dbReference type="SMART" id="SM01038">
    <property type="entry name" value="Bgal_small_N"/>
    <property type="match status" value="1"/>
</dbReference>
<comment type="catalytic activity">
    <reaction evidence="1">
        <text>Hydrolysis of terminal non-reducing beta-D-galactose residues in beta-D-galactosides.</text>
        <dbReference type="EC" id="3.2.1.23"/>
    </reaction>
</comment>
<dbReference type="Gene3D" id="2.60.40.10">
    <property type="entry name" value="Immunoglobulins"/>
    <property type="match status" value="2"/>
</dbReference>
<evidence type="ECO:0000313" key="9">
    <source>
        <dbReference type="EMBL" id="KAL1892653.1"/>
    </source>
</evidence>
<proteinExistence type="inferred from homology"/>
<dbReference type="EC" id="3.2.1.23" evidence="3"/>
<dbReference type="Gene3D" id="3.20.20.80">
    <property type="entry name" value="Glycosidases"/>
    <property type="match status" value="1"/>
</dbReference>
<dbReference type="SUPFAM" id="SSF51445">
    <property type="entry name" value="(Trans)glycosidases"/>
    <property type="match status" value="1"/>
</dbReference>
<dbReference type="InterPro" id="IPR011013">
    <property type="entry name" value="Gal_mutarotase_sf_dom"/>
</dbReference>
<evidence type="ECO:0000256" key="3">
    <source>
        <dbReference type="ARBA" id="ARBA00012756"/>
    </source>
</evidence>
<dbReference type="PRINTS" id="PR00132">
    <property type="entry name" value="GLHYDRLASE2"/>
</dbReference>
<dbReference type="PANTHER" id="PTHR46323:SF2">
    <property type="entry name" value="BETA-GALACTOSIDASE"/>
    <property type="match status" value="1"/>
</dbReference>
<evidence type="ECO:0000256" key="6">
    <source>
        <dbReference type="ARBA" id="ARBA00032230"/>
    </source>
</evidence>
<dbReference type="Pfam" id="PF02837">
    <property type="entry name" value="Glyco_hydro_2_N"/>
    <property type="match status" value="1"/>
</dbReference>
<dbReference type="Pfam" id="PF02929">
    <property type="entry name" value="Bgal_small_N"/>
    <property type="match status" value="1"/>
</dbReference>
<dbReference type="InterPro" id="IPR017853">
    <property type="entry name" value="GH"/>
</dbReference>
<dbReference type="PANTHER" id="PTHR46323">
    <property type="entry name" value="BETA-GALACTOSIDASE"/>
    <property type="match status" value="1"/>
</dbReference>
<dbReference type="Gene3D" id="2.70.98.10">
    <property type="match status" value="1"/>
</dbReference>
<keyword evidence="4 7" id="KW-0378">Hydrolase</keyword>
<dbReference type="Pfam" id="PF00703">
    <property type="entry name" value="Glyco_hydro_2"/>
    <property type="match status" value="1"/>
</dbReference>
<comment type="caution">
    <text evidence="9">The sequence shown here is derived from an EMBL/GenBank/DDBJ whole genome shotgun (WGS) entry which is preliminary data.</text>
</comment>
<dbReference type="InterPro" id="IPR050347">
    <property type="entry name" value="Bact_Beta-galactosidase"/>
</dbReference>
<dbReference type="InterPro" id="IPR023232">
    <property type="entry name" value="Glyco_hydro_2_AS"/>
</dbReference>
<dbReference type="SUPFAM" id="SSF49303">
    <property type="entry name" value="beta-Galactosidase/glucuronidase domain"/>
    <property type="match status" value="2"/>
</dbReference>
<evidence type="ECO:0000256" key="1">
    <source>
        <dbReference type="ARBA" id="ARBA00001412"/>
    </source>
</evidence>
<evidence type="ECO:0000256" key="7">
    <source>
        <dbReference type="RuleBase" id="RU361154"/>
    </source>
</evidence>
<name>A0ABR3YWM3_9PEZI</name>
<accession>A0ABR3YWM3</accession>
<comment type="similarity">
    <text evidence="2 7">Belongs to the glycosyl hydrolase 2 family.</text>
</comment>
<dbReference type="InterPro" id="IPR006102">
    <property type="entry name" value="Ig-like_GH2"/>
</dbReference>
<dbReference type="SUPFAM" id="SSF74650">
    <property type="entry name" value="Galactose mutarotase-like"/>
    <property type="match status" value="1"/>
</dbReference>
<gene>
    <name evidence="9" type="ORF">Sste5346_006939</name>
</gene>
<dbReference type="InterPro" id="IPR032312">
    <property type="entry name" value="LacZ_4"/>
</dbReference>
<dbReference type="SUPFAM" id="SSF49785">
    <property type="entry name" value="Galactose-binding domain-like"/>
    <property type="match status" value="1"/>
</dbReference>
<keyword evidence="5 7" id="KW-0326">Glycosidase</keyword>
<dbReference type="InterPro" id="IPR006104">
    <property type="entry name" value="Glyco_hydro_2_N"/>
</dbReference>
<dbReference type="InterPro" id="IPR036156">
    <property type="entry name" value="Beta-gal/glucu_dom_sf"/>
</dbReference>
<dbReference type="InterPro" id="IPR006101">
    <property type="entry name" value="Glyco_hydro_2"/>
</dbReference>